<dbReference type="Proteomes" id="UP000324194">
    <property type="component" value="Chromosome 1"/>
</dbReference>
<accession>A0A5E4PI70</accession>
<reference evidence="1 2" key="1">
    <citation type="submission" date="2019-08" db="EMBL/GenBank/DDBJ databases">
        <authorList>
            <person name="Guy L."/>
        </authorList>
    </citation>
    <scope>NUCLEOTIDE SEQUENCE [LARGE SCALE GENOMIC DNA]</scope>
    <source>
        <strain evidence="1 2">SGT-108</strain>
    </source>
</reference>
<gene>
    <name evidence="1" type="ORF">AQUSIP_19570</name>
</gene>
<protein>
    <recommendedName>
        <fullName evidence="3">Peptidase C58 YopT-type domain-containing protein</fullName>
    </recommendedName>
</protein>
<proteinExistence type="predicted"/>
<evidence type="ECO:0000313" key="1">
    <source>
        <dbReference type="EMBL" id="VVC76634.1"/>
    </source>
</evidence>
<dbReference type="OrthoDB" id="9955260at2"/>
<evidence type="ECO:0000313" key="2">
    <source>
        <dbReference type="Proteomes" id="UP000324194"/>
    </source>
</evidence>
<organism evidence="1 2">
    <name type="scientific">Aquicella siphonis</name>
    <dbReference type="NCBI Taxonomy" id="254247"/>
    <lineage>
        <taxon>Bacteria</taxon>
        <taxon>Pseudomonadati</taxon>
        <taxon>Pseudomonadota</taxon>
        <taxon>Gammaproteobacteria</taxon>
        <taxon>Legionellales</taxon>
        <taxon>Coxiellaceae</taxon>
        <taxon>Aquicella</taxon>
    </lineage>
</organism>
<dbReference type="AlphaFoldDB" id="A0A5E4PI70"/>
<dbReference type="KEGG" id="asip:AQUSIP_19570"/>
<keyword evidence="2" id="KW-1185">Reference proteome</keyword>
<sequence>MQRMLPSTTYNLAGYSDYQFVTEFNGIWTPFSQTEAGYVGILTLFKTLQKKHHLPHLVTDAAACQGIALLYIENGCSMRGISTANPDRQTIHPSSLAKAVNYQARHSSTLAGRAAMTDPSGKIRCQLLSADAYPKQWNLEKMLARLNPSDGNIFFLTGYCEGWSQGRQYEGAHAFVIAHDGHVWKFFESQRGEAAFSRLEDLQAWIRKESASGTLREFNTSDPVEVRPGVTRRYSAYTLDAYSKDFTLDKSLTEPDYRGRETPDHPVYRAKL</sequence>
<dbReference type="EMBL" id="LR699119">
    <property type="protein sequence ID" value="VVC76634.1"/>
    <property type="molecule type" value="Genomic_DNA"/>
</dbReference>
<evidence type="ECO:0008006" key="3">
    <source>
        <dbReference type="Google" id="ProtNLM"/>
    </source>
</evidence>
<dbReference type="RefSeq" id="WP_148339941.1">
    <property type="nucleotide sequence ID" value="NZ_LR699119.1"/>
</dbReference>
<name>A0A5E4PI70_9COXI</name>